<evidence type="ECO:0000313" key="2">
    <source>
        <dbReference type="EMBL" id="CAJ0597678.1"/>
    </source>
</evidence>
<accession>A0AA36M485</accession>
<proteinExistence type="predicted"/>
<evidence type="ECO:0000256" key="1">
    <source>
        <dbReference type="SAM" id="Coils"/>
    </source>
</evidence>
<dbReference type="EMBL" id="CATQJL010000223">
    <property type="protein sequence ID" value="CAJ0597678.1"/>
    <property type="molecule type" value="Genomic_DNA"/>
</dbReference>
<gene>
    <name evidence="2" type="ORF">CYNAS_LOCUS9661</name>
</gene>
<comment type="caution">
    <text evidence="2">The sequence shown here is derived from an EMBL/GenBank/DDBJ whole genome shotgun (WGS) entry which is preliminary data.</text>
</comment>
<keyword evidence="3" id="KW-1185">Reference proteome</keyword>
<reference evidence="2" key="1">
    <citation type="submission" date="2023-07" db="EMBL/GenBank/DDBJ databases">
        <authorList>
            <consortium name="CYATHOMIX"/>
        </authorList>
    </citation>
    <scope>NUCLEOTIDE SEQUENCE</scope>
    <source>
        <strain evidence="2">N/A</strain>
    </source>
</reference>
<dbReference type="Proteomes" id="UP001176961">
    <property type="component" value="Unassembled WGS sequence"/>
</dbReference>
<organism evidence="2 3">
    <name type="scientific">Cylicocyclus nassatus</name>
    <name type="common">Nematode worm</name>
    <dbReference type="NCBI Taxonomy" id="53992"/>
    <lineage>
        <taxon>Eukaryota</taxon>
        <taxon>Metazoa</taxon>
        <taxon>Ecdysozoa</taxon>
        <taxon>Nematoda</taxon>
        <taxon>Chromadorea</taxon>
        <taxon>Rhabditida</taxon>
        <taxon>Rhabditina</taxon>
        <taxon>Rhabditomorpha</taxon>
        <taxon>Strongyloidea</taxon>
        <taxon>Strongylidae</taxon>
        <taxon>Cylicocyclus</taxon>
    </lineage>
</organism>
<dbReference type="AlphaFoldDB" id="A0AA36M485"/>
<name>A0AA36M485_CYLNA</name>
<evidence type="ECO:0000313" key="3">
    <source>
        <dbReference type="Proteomes" id="UP001176961"/>
    </source>
</evidence>
<keyword evidence="1" id="KW-0175">Coiled coil</keyword>
<feature type="coiled-coil region" evidence="1">
    <location>
        <begin position="44"/>
        <end position="71"/>
    </location>
</feature>
<sequence length="137" mass="15792">MHVFLIVVCFVFIGETYAFVLPSLFSLFRWHRQKAAARAKKLKNATTEILIEKLRKDIEDLKRQSEFGYDRTLPASCTDLVIFSCMSSCSQGNRIFQSSLIYRISTVVSLEQRNVSSSVLHQFSFEKLTVCLEKLDK</sequence>
<protein>
    <submittedName>
        <fullName evidence="2">Uncharacterized protein</fullName>
    </submittedName>
</protein>